<accession>A0A9W7CRI6</accession>
<protein>
    <submittedName>
        <fullName evidence="3">Unnamed protein product</fullName>
    </submittedName>
</protein>
<gene>
    <name evidence="3" type="ORF">Pfra01_001182500</name>
</gene>
<proteinExistence type="predicted"/>
<dbReference type="Gene3D" id="1.10.238.10">
    <property type="entry name" value="EF-hand"/>
    <property type="match status" value="1"/>
</dbReference>
<sequence length="336" mass="36851">MAAQNCQEEPFGSAKCSPFCFLHSISKTGPVASTAAMDRSRKEARRGKPKDDLKITPAKTQALIDVSTPSPNAPCFGDKSTPMMTTMVNMNQNPPLRKPATTNFMDSSKFMSMNSTTTHAVGNCRRSGSNRRSRRRRANVDAMMRSNMVRQSLSLSASSVSSASNAAHKKPRVVPPERKDDLYGPPPGSDVVTVPIPGDCNFEQKYNVAMSMDEKAYTPMEKLEALRDAMGNITDKDGYIERETFSHAFEVDGNDFDGYATSNGTIDGNAILIDAVMKLGVNAEQKLRFIFDTLDPDNTGYVVEDQIVQLLESNFSSAKIDVVGMEFNMVANLIRT</sequence>
<feature type="region of interest" description="Disordered" evidence="1">
    <location>
        <begin position="119"/>
        <end position="190"/>
    </location>
</feature>
<dbReference type="OrthoDB" id="167398at2759"/>
<dbReference type="EMBL" id="BSXT01001177">
    <property type="protein sequence ID" value="GMF39596.1"/>
    <property type="molecule type" value="Genomic_DNA"/>
</dbReference>
<keyword evidence="4" id="KW-1185">Reference proteome</keyword>
<dbReference type="Proteomes" id="UP001165121">
    <property type="component" value="Unassembled WGS sequence"/>
</dbReference>
<feature type="domain" description="EF-hand" evidence="2">
    <location>
        <begin position="282"/>
        <end position="317"/>
    </location>
</feature>
<name>A0A9W7CRI6_9STRA</name>
<feature type="compositionally biased region" description="Low complexity" evidence="1">
    <location>
        <begin position="152"/>
        <end position="166"/>
    </location>
</feature>
<dbReference type="PROSITE" id="PS50222">
    <property type="entry name" value="EF_HAND_2"/>
    <property type="match status" value="1"/>
</dbReference>
<evidence type="ECO:0000313" key="4">
    <source>
        <dbReference type="Proteomes" id="UP001165121"/>
    </source>
</evidence>
<dbReference type="SUPFAM" id="SSF47473">
    <property type="entry name" value="EF-hand"/>
    <property type="match status" value="1"/>
</dbReference>
<dbReference type="AlphaFoldDB" id="A0A9W7CRI6"/>
<feature type="region of interest" description="Disordered" evidence="1">
    <location>
        <begin position="32"/>
        <end position="53"/>
    </location>
</feature>
<dbReference type="InterPro" id="IPR011992">
    <property type="entry name" value="EF-hand-dom_pair"/>
</dbReference>
<evidence type="ECO:0000259" key="2">
    <source>
        <dbReference type="PROSITE" id="PS50222"/>
    </source>
</evidence>
<comment type="caution">
    <text evidence="3">The sequence shown here is derived from an EMBL/GenBank/DDBJ whole genome shotgun (WGS) entry which is preliminary data.</text>
</comment>
<evidence type="ECO:0000256" key="1">
    <source>
        <dbReference type="SAM" id="MobiDB-lite"/>
    </source>
</evidence>
<evidence type="ECO:0000313" key="3">
    <source>
        <dbReference type="EMBL" id="GMF39596.1"/>
    </source>
</evidence>
<dbReference type="GO" id="GO:0005509">
    <property type="term" value="F:calcium ion binding"/>
    <property type="evidence" value="ECO:0007669"/>
    <property type="project" value="InterPro"/>
</dbReference>
<organism evidence="3 4">
    <name type="scientific">Phytophthora fragariaefolia</name>
    <dbReference type="NCBI Taxonomy" id="1490495"/>
    <lineage>
        <taxon>Eukaryota</taxon>
        <taxon>Sar</taxon>
        <taxon>Stramenopiles</taxon>
        <taxon>Oomycota</taxon>
        <taxon>Peronosporomycetes</taxon>
        <taxon>Peronosporales</taxon>
        <taxon>Peronosporaceae</taxon>
        <taxon>Phytophthora</taxon>
    </lineage>
</organism>
<feature type="compositionally biased region" description="Basic residues" evidence="1">
    <location>
        <begin position="128"/>
        <end position="137"/>
    </location>
</feature>
<dbReference type="InterPro" id="IPR002048">
    <property type="entry name" value="EF_hand_dom"/>
</dbReference>
<reference evidence="3" key="1">
    <citation type="submission" date="2023-04" db="EMBL/GenBank/DDBJ databases">
        <title>Phytophthora fragariaefolia NBRC 109709.</title>
        <authorList>
            <person name="Ichikawa N."/>
            <person name="Sato H."/>
            <person name="Tonouchi N."/>
        </authorList>
    </citation>
    <scope>NUCLEOTIDE SEQUENCE</scope>
    <source>
        <strain evidence="3">NBRC 109709</strain>
    </source>
</reference>